<protein>
    <submittedName>
        <fullName evidence="2">DUF3325 domain-containing protein</fullName>
    </submittedName>
</protein>
<name>A0ABS9R186_9GAMM</name>
<dbReference type="Proteomes" id="UP000829384">
    <property type="component" value="Unassembled WGS sequence"/>
</dbReference>
<feature type="transmembrane region" description="Helical" evidence="1">
    <location>
        <begin position="45"/>
        <end position="65"/>
    </location>
</feature>
<proteinExistence type="predicted"/>
<keyword evidence="1" id="KW-0812">Transmembrane</keyword>
<gene>
    <name evidence="2" type="ORF">H9J30_16835</name>
</gene>
<dbReference type="InterPro" id="IPR021762">
    <property type="entry name" value="DUF3325"/>
</dbReference>
<comment type="caution">
    <text evidence="2">The sequence shown here is derived from an EMBL/GenBank/DDBJ whole genome shotgun (WGS) entry which is preliminary data.</text>
</comment>
<sequence>MMPAFIPVLGILGLSYLSLALFALAKFGHFKDVFKRPPSQWQSRLLTLFAWLLLIISLSTCAHGQGWTYGSILFMGIISLAAMLVILTLSYSPRHLPVGIVTSSVLTGTLLLSGGIQ</sequence>
<dbReference type="RefSeq" id="WP_240132071.1">
    <property type="nucleotide sequence ID" value="NZ_JACSDI010000016.1"/>
</dbReference>
<dbReference type="EMBL" id="JACSDI010000016">
    <property type="protein sequence ID" value="MCG9965573.1"/>
    <property type="molecule type" value="Genomic_DNA"/>
</dbReference>
<evidence type="ECO:0000313" key="2">
    <source>
        <dbReference type="EMBL" id="MCG9965573.1"/>
    </source>
</evidence>
<accession>A0ABS9R186</accession>
<feature type="transmembrane region" description="Helical" evidence="1">
    <location>
        <begin position="71"/>
        <end position="89"/>
    </location>
</feature>
<organism evidence="2 3">
    <name type="scientific">Shewanella cutis</name>
    <dbReference type="NCBI Taxonomy" id="2766780"/>
    <lineage>
        <taxon>Bacteria</taxon>
        <taxon>Pseudomonadati</taxon>
        <taxon>Pseudomonadota</taxon>
        <taxon>Gammaproteobacteria</taxon>
        <taxon>Alteromonadales</taxon>
        <taxon>Shewanellaceae</taxon>
        <taxon>Shewanella</taxon>
    </lineage>
</organism>
<keyword evidence="3" id="KW-1185">Reference proteome</keyword>
<dbReference type="Pfam" id="PF11804">
    <property type="entry name" value="DUF3325"/>
    <property type="match status" value="1"/>
</dbReference>
<feature type="transmembrane region" description="Helical" evidence="1">
    <location>
        <begin position="6"/>
        <end position="25"/>
    </location>
</feature>
<keyword evidence="1" id="KW-1133">Transmembrane helix</keyword>
<keyword evidence="1" id="KW-0472">Membrane</keyword>
<evidence type="ECO:0000256" key="1">
    <source>
        <dbReference type="SAM" id="Phobius"/>
    </source>
</evidence>
<evidence type="ECO:0000313" key="3">
    <source>
        <dbReference type="Proteomes" id="UP000829384"/>
    </source>
</evidence>
<feature type="transmembrane region" description="Helical" evidence="1">
    <location>
        <begin position="96"/>
        <end position="116"/>
    </location>
</feature>
<reference evidence="2 3" key="1">
    <citation type="submission" date="2020-08" db="EMBL/GenBank/DDBJ databases">
        <title>Whole genome sequence of Shewanella sp strain PS-2.</title>
        <authorList>
            <person name="Das S.K."/>
        </authorList>
    </citation>
    <scope>NUCLEOTIDE SEQUENCE [LARGE SCALE GENOMIC DNA]</scope>
    <source>
        <strain evidence="2 3">PS-2</strain>
    </source>
</reference>